<dbReference type="Proteomes" id="UP000481872">
    <property type="component" value="Unassembled WGS sequence"/>
</dbReference>
<dbReference type="EMBL" id="JAAGPU010000003">
    <property type="protein sequence ID" value="NEU03895.1"/>
    <property type="molecule type" value="Genomic_DNA"/>
</dbReference>
<evidence type="ECO:0000256" key="1">
    <source>
        <dbReference type="SAM" id="Phobius"/>
    </source>
</evidence>
<organism evidence="2 3">
    <name type="scientific">Clostridium senegalense</name>
    <dbReference type="NCBI Taxonomy" id="1465809"/>
    <lineage>
        <taxon>Bacteria</taxon>
        <taxon>Bacillati</taxon>
        <taxon>Bacillota</taxon>
        <taxon>Clostridia</taxon>
        <taxon>Eubacteriales</taxon>
        <taxon>Clostridiaceae</taxon>
        <taxon>Clostridium</taxon>
    </lineage>
</organism>
<keyword evidence="3" id="KW-1185">Reference proteome</keyword>
<keyword evidence="1" id="KW-0472">Membrane</keyword>
<evidence type="ECO:0000313" key="3">
    <source>
        <dbReference type="Proteomes" id="UP000481872"/>
    </source>
</evidence>
<dbReference type="AlphaFoldDB" id="A0A6M0GZE8"/>
<accession>A0A6M0GZE8</accession>
<comment type="caution">
    <text evidence="2">The sequence shown here is derived from an EMBL/GenBank/DDBJ whole genome shotgun (WGS) entry which is preliminary data.</text>
</comment>
<gene>
    <name evidence="2" type="ORF">G3M99_03290</name>
</gene>
<name>A0A6M0GZE8_9CLOT</name>
<evidence type="ECO:0000313" key="2">
    <source>
        <dbReference type="EMBL" id="NEU03895.1"/>
    </source>
</evidence>
<proteinExistence type="predicted"/>
<keyword evidence="1" id="KW-1133">Transmembrane helix</keyword>
<reference evidence="2 3" key="1">
    <citation type="submission" date="2020-02" db="EMBL/GenBank/DDBJ databases">
        <title>Genome assembly of a novel Clostridium senegalense strain.</title>
        <authorList>
            <person name="Gupta T.B."/>
            <person name="Jauregui R."/>
            <person name="Maclean P."/>
            <person name="Nawarathana A."/>
            <person name="Brightwell G."/>
        </authorList>
    </citation>
    <scope>NUCLEOTIDE SEQUENCE [LARGE SCALE GENOMIC DNA]</scope>
    <source>
        <strain evidence="2 3">AGRFS4</strain>
    </source>
</reference>
<feature type="transmembrane region" description="Helical" evidence="1">
    <location>
        <begin position="33"/>
        <end position="52"/>
    </location>
</feature>
<keyword evidence="1" id="KW-0812">Transmembrane</keyword>
<protein>
    <submittedName>
        <fullName evidence="2">Uncharacterized protein</fullName>
    </submittedName>
</protein>
<sequence length="53" mass="5881">MLDSFKRTSAREAEFRGEPNDTKKYFLKPNAKANAIIVGAIIVGIAIGFYFLS</sequence>
<dbReference type="RefSeq" id="WP_157450810.1">
    <property type="nucleotide sequence ID" value="NZ_JAAGPU010000003.1"/>
</dbReference>